<evidence type="ECO:0000259" key="2">
    <source>
        <dbReference type="PROSITE" id="PS51781"/>
    </source>
</evidence>
<dbReference type="AlphaFoldDB" id="A0A2N9JCY8"/>
<gene>
    <name evidence="3" type="ORF">MPLG2_0208</name>
</gene>
<dbReference type="Proteomes" id="UP000238164">
    <property type="component" value="Chromosome 1"/>
</dbReference>
<feature type="compositionally biased region" description="Pro residues" evidence="1">
    <location>
        <begin position="104"/>
        <end position="113"/>
    </location>
</feature>
<feature type="domain" description="SH3b" evidence="2">
    <location>
        <begin position="36"/>
        <end position="98"/>
    </location>
</feature>
<dbReference type="Pfam" id="PF26571">
    <property type="entry name" value="VldE"/>
    <property type="match status" value="1"/>
</dbReference>
<evidence type="ECO:0000313" key="3">
    <source>
        <dbReference type="EMBL" id="SPD85244.1"/>
    </source>
</evidence>
<dbReference type="InterPro" id="IPR058593">
    <property type="entry name" value="ARB_07466-like_C"/>
</dbReference>
<dbReference type="PROSITE" id="PS51781">
    <property type="entry name" value="SH3B"/>
    <property type="match status" value="2"/>
</dbReference>
<protein>
    <recommendedName>
        <fullName evidence="2">SH3b domain-containing protein</fullName>
    </recommendedName>
</protein>
<feature type="region of interest" description="Disordered" evidence="1">
    <location>
        <begin position="96"/>
        <end position="120"/>
    </location>
</feature>
<dbReference type="Gene3D" id="2.30.30.40">
    <property type="entry name" value="SH3 Domains"/>
    <property type="match status" value="4"/>
</dbReference>
<evidence type="ECO:0000256" key="1">
    <source>
        <dbReference type="SAM" id="MobiDB-lite"/>
    </source>
</evidence>
<dbReference type="InterPro" id="IPR052354">
    <property type="entry name" value="Cell_Wall_Dynamics_Protein"/>
</dbReference>
<evidence type="ECO:0000313" key="4">
    <source>
        <dbReference type="Proteomes" id="UP000238164"/>
    </source>
</evidence>
<dbReference type="EMBL" id="LT985188">
    <property type="protein sequence ID" value="SPD85244.1"/>
    <property type="molecule type" value="Genomic_DNA"/>
</dbReference>
<dbReference type="PANTHER" id="PTHR34408:SF1">
    <property type="entry name" value="GLYCOSYL HYDROLASE FAMILY 19 DOMAIN-CONTAINING PROTEIN HI_1415"/>
    <property type="match status" value="1"/>
</dbReference>
<feature type="domain" description="SH3b" evidence="2">
    <location>
        <begin position="119"/>
        <end position="182"/>
    </location>
</feature>
<dbReference type="InterPro" id="IPR003646">
    <property type="entry name" value="SH3-like_bac-type"/>
</dbReference>
<name>A0A2N9JCY8_9ACTN</name>
<reference evidence="3 4" key="1">
    <citation type="submission" date="2018-02" db="EMBL/GenBank/DDBJ databases">
        <authorList>
            <person name="Cohen D.B."/>
            <person name="Kent A.D."/>
        </authorList>
    </citation>
    <scope>NUCLEOTIDE SEQUENCE [LARGE SCALE GENOMIC DNA]</scope>
    <source>
        <strain evidence="3">1</strain>
    </source>
</reference>
<dbReference type="RefSeq" id="WP_105184530.1">
    <property type="nucleotide sequence ID" value="NZ_BAAAGO010000012.1"/>
</dbReference>
<organism evidence="3 4">
    <name type="scientific">Micropruina glycogenica</name>
    <dbReference type="NCBI Taxonomy" id="75385"/>
    <lineage>
        <taxon>Bacteria</taxon>
        <taxon>Bacillati</taxon>
        <taxon>Actinomycetota</taxon>
        <taxon>Actinomycetes</taxon>
        <taxon>Propionibacteriales</taxon>
        <taxon>Nocardioidaceae</taxon>
        <taxon>Micropruina</taxon>
    </lineage>
</organism>
<dbReference type="SMART" id="SM00287">
    <property type="entry name" value="SH3b"/>
    <property type="match status" value="3"/>
</dbReference>
<dbReference type="KEGG" id="mgg:MPLG2_0208"/>
<dbReference type="OrthoDB" id="2989771at2"/>
<dbReference type="Pfam" id="PF08239">
    <property type="entry name" value="SH3_3"/>
    <property type="match status" value="3"/>
</dbReference>
<sequence length="466" mass="48376">MHQRTNAATRAVVAVATSVALSFGLGGVVFAGHADAATPYVAIGAVNVRSGPATTYPVLGTLAQGASITGAPIASGWVQVTFKGATGYVSGTYLKATPTTTTPTPSPTTPTPSPTTTGAAATKVTTSDLNLRSAPSLDASIVKVVAKGTTVATTGLVSGSFAQVTIDGATNWLSTKYLADPPSITSPTVAYKATTTAALAMRQTPDIDATSAGTLPSGSTVSLTGTHSVSYSQIVHDGTTVWVLSGYLKTVPGAGVPTFPKSAGKRYVAVDEVNVRATSASTGTVLGSVTQGTVLLATGKTTSTRTQVIFNGGVAWAYSAYLSKTKPSTASAPVTDTGSLGSTSLDRTNAYAKAIVREIRVKFPQIKTMYGWRMSSSYSSDHPGGRAIDIMIPSYKTAAGKALGSAIARYLQDNYKRLHVHYLIWRQRQWNVERNTNPTTGWRAMSDRGGDTANHMDHVHVSVYSP</sequence>
<proteinExistence type="predicted"/>
<keyword evidence="4" id="KW-1185">Reference proteome</keyword>
<accession>A0A2N9JCY8</accession>
<dbReference type="PANTHER" id="PTHR34408">
    <property type="entry name" value="FAMILY PROTEIN, PUTATIVE-RELATED"/>
    <property type="match status" value="1"/>
</dbReference>